<comment type="caution">
    <text evidence="4">The sequence shown here is derived from an EMBL/GenBank/DDBJ whole genome shotgun (WGS) entry which is preliminary data.</text>
</comment>
<dbReference type="SUPFAM" id="SSF52540">
    <property type="entry name" value="P-loop containing nucleoside triphosphate hydrolases"/>
    <property type="match status" value="2"/>
</dbReference>
<dbReference type="InterPro" id="IPR014001">
    <property type="entry name" value="Helicase_ATP-bd"/>
</dbReference>
<protein>
    <submittedName>
        <fullName evidence="4">ATP-dependent helicase</fullName>
    </submittedName>
</protein>
<dbReference type="InterPro" id="IPR001650">
    <property type="entry name" value="Helicase_C-like"/>
</dbReference>
<dbReference type="PANTHER" id="PTHR10799">
    <property type="entry name" value="SNF2/RAD54 HELICASE FAMILY"/>
    <property type="match status" value="1"/>
</dbReference>
<dbReference type="InterPro" id="IPR038718">
    <property type="entry name" value="SNF2-like_sf"/>
</dbReference>
<keyword evidence="4" id="KW-0347">Helicase</keyword>
<keyword evidence="1" id="KW-0378">Hydrolase</keyword>
<dbReference type="CDD" id="cd18793">
    <property type="entry name" value="SF2_C_SNF"/>
    <property type="match status" value="1"/>
</dbReference>
<evidence type="ECO:0000259" key="3">
    <source>
        <dbReference type="PROSITE" id="PS51194"/>
    </source>
</evidence>
<dbReference type="InterPro" id="IPR000330">
    <property type="entry name" value="SNF2_N"/>
</dbReference>
<dbReference type="SMART" id="SM00487">
    <property type="entry name" value="DEXDc"/>
    <property type="match status" value="1"/>
</dbReference>
<dbReference type="InterPro" id="IPR027417">
    <property type="entry name" value="P-loop_NTPase"/>
</dbReference>
<evidence type="ECO:0000259" key="2">
    <source>
        <dbReference type="PROSITE" id="PS51192"/>
    </source>
</evidence>
<dbReference type="EMBL" id="JAACJS010000012">
    <property type="protein sequence ID" value="NCI49906.1"/>
    <property type="molecule type" value="Genomic_DNA"/>
</dbReference>
<reference evidence="4 5" key="1">
    <citation type="submission" date="2020-01" db="EMBL/GenBank/DDBJ databases">
        <title>Genome analysis.</title>
        <authorList>
            <person name="Wu S."/>
            <person name="Wang G."/>
        </authorList>
    </citation>
    <scope>NUCLEOTIDE SEQUENCE [LARGE SCALE GENOMIC DNA]</scope>
    <source>
        <strain evidence="4 5">SYL130</strain>
    </source>
</reference>
<feature type="domain" description="Helicase ATP-binding" evidence="2">
    <location>
        <begin position="500"/>
        <end position="659"/>
    </location>
</feature>
<keyword evidence="4" id="KW-0067">ATP-binding</keyword>
<evidence type="ECO:0000313" key="5">
    <source>
        <dbReference type="Proteomes" id="UP000753802"/>
    </source>
</evidence>
<dbReference type="PROSITE" id="PS51194">
    <property type="entry name" value="HELICASE_CTER"/>
    <property type="match status" value="1"/>
</dbReference>
<dbReference type="Gene3D" id="3.40.50.10810">
    <property type="entry name" value="Tandem AAA-ATPase domain"/>
    <property type="match status" value="1"/>
</dbReference>
<feature type="domain" description="Helicase C-terminal" evidence="3">
    <location>
        <begin position="786"/>
        <end position="944"/>
    </location>
</feature>
<accession>A0ABW9ZS31</accession>
<dbReference type="Pfam" id="PF00271">
    <property type="entry name" value="Helicase_C"/>
    <property type="match status" value="1"/>
</dbReference>
<sequence>MALLLSPHRIFSDGAVLSFIQVTRSPKGVDFATKALDNVEIRRSFSAVSKEAKDVLFQLSKEAIGDLRAEIRRTFELQQSDLPYEAYSKTALTRKLYERLLKFKPFAAEVKWYHSVPTEKGNVKTAPCTFSNYKPQLAFEVVKDGDRFLLQATVTLNGSVYPLALFSRYAFLLESNNEYFLLSYKDNQTLDWLEKINPAQFQSDPQALTREVLSRLEMDYPVNRNNCFTATVIDQPPVSRIMLSEISNSFLVITPQWLYDGFLAEGPWQEKTEVVRNGDLYMLLRHKDTEKAFSEMLQALHPGFAKQRNGYFHISFAEAQKKQWFLKVYHKLLEMDVPVVGMDMLQHFRYSPHKPETKISIKEKEDTGALLVDFQLFFGEEEVSLAELRKILLAGQRAVLLKDGSLGVLGEEWLSRYSAILKHGKIQSGKKTKQVEVARWMALNEEKAVEGTEVLKPVLPKDWWQKWHRWQQPGENIYPVPSTVHATLRPYQKKGYEWMLLLSEAGAGACLADDMGLGKSLQTICVLAGRSQQFPGLPHLVVCPATLIYNWVQELEKFTPSLSKMVYHGPSRNFEQLKEKGIDVIITSYGTLRSDVELMASLSFSTVVIDESQNIKNPASQITRTVNQLNAMMRIALSGTPIMNNTFDLYAQLDFLLPGMFGSREFFKTEYADPIDRDADADKTRALQKLTAPFVLRRTKEQVAPDLPEKTETILWCHMGNDQRMAYESIRENIRSSITLEIQNKGLQAGKLSVLHGMMKLRQVCNSCELVKDEDLFSYDSIKTEVLVQELENITANHKALVFSQFTQMLDLLEKALVKNNIPFCRLDGNTKIADRQLLVNRFQQSDSHERVFLISLKAGNAGLNLTAADYVFLFDPWWNTAVQQQAIDRTHRIGQTKNVFAYKMICKDTIEEKIIQLQQRKKKLADELISEDEGFVKSLTEEDVAFLFG</sequence>
<organism evidence="4 5">
    <name type="scientific">Sediminibacterium roseum</name>
    <dbReference type="NCBI Taxonomy" id="1978412"/>
    <lineage>
        <taxon>Bacteria</taxon>
        <taxon>Pseudomonadati</taxon>
        <taxon>Bacteroidota</taxon>
        <taxon>Chitinophagia</taxon>
        <taxon>Chitinophagales</taxon>
        <taxon>Chitinophagaceae</taxon>
        <taxon>Sediminibacterium</taxon>
    </lineage>
</organism>
<dbReference type="Pfam" id="PF00176">
    <property type="entry name" value="SNF2-rel_dom"/>
    <property type="match status" value="1"/>
</dbReference>
<dbReference type="Gene3D" id="3.40.50.300">
    <property type="entry name" value="P-loop containing nucleotide triphosphate hydrolases"/>
    <property type="match status" value="1"/>
</dbReference>
<dbReference type="SMART" id="SM00490">
    <property type="entry name" value="HELICc"/>
    <property type="match status" value="1"/>
</dbReference>
<evidence type="ECO:0000313" key="4">
    <source>
        <dbReference type="EMBL" id="NCI49906.1"/>
    </source>
</evidence>
<proteinExistence type="predicted"/>
<name>A0ABW9ZS31_9BACT</name>
<dbReference type="InterPro" id="IPR049730">
    <property type="entry name" value="SNF2/RAD54-like_C"/>
</dbReference>
<gene>
    <name evidence="4" type="ORF">GWC95_08235</name>
</gene>
<dbReference type="PROSITE" id="PS51192">
    <property type="entry name" value="HELICASE_ATP_BIND_1"/>
    <property type="match status" value="1"/>
</dbReference>
<evidence type="ECO:0000256" key="1">
    <source>
        <dbReference type="ARBA" id="ARBA00022801"/>
    </source>
</evidence>
<dbReference type="Proteomes" id="UP000753802">
    <property type="component" value="Unassembled WGS sequence"/>
</dbReference>
<dbReference type="GO" id="GO:0004386">
    <property type="term" value="F:helicase activity"/>
    <property type="evidence" value="ECO:0007669"/>
    <property type="project" value="UniProtKB-KW"/>
</dbReference>
<keyword evidence="4" id="KW-0547">Nucleotide-binding</keyword>
<dbReference type="RefSeq" id="WP_161818231.1">
    <property type="nucleotide sequence ID" value="NZ_JAACJS010000012.1"/>
</dbReference>
<keyword evidence="5" id="KW-1185">Reference proteome</keyword>